<evidence type="ECO:0000313" key="1">
    <source>
        <dbReference type="EMBL" id="MFC6153662.1"/>
    </source>
</evidence>
<organism evidence="1 2">
    <name type="scientific">Nocardioides yefusunii</name>
    <dbReference type="NCBI Taxonomy" id="2500546"/>
    <lineage>
        <taxon>Bacteria</taxon>
        <taxon>Bacillati</taxon>
        <taxon>Actinomycetota</taxon>
        <taxon>Actinomycetes</taxon>
        <taxon>Propionibacteriales</taxon>
        <taxon>Nocardioidaceae</taxon>
        <taxon>Nocardioides</taxon>
    </lineage>
</organism>
<evidence type="ECO:0000313" key="2">
    <source>
        <dbReference type="Proteomes" id="UP001596098"/>
    </source>
</evidence>
<keyword evidence="2" id="KW-1185">Reference proteome</keyword>
<accession>A0ABW1QXU2</accession>
<proteinExistence type="predicted"/>
<reference evidence="2" key="1">
    <citation type="journal article" date="2019" name="Int. J. Syst. Evol. Microbiol.">
        <title>The Global Catalogue of Microorganisms (GCM) 10K type strain sequencing project: providing services to taxonomists for standard genome sequencing and annotation.</title>
        <authorList>
            <consortium name="The Broad Institute Genomics Platform"/>
            <consortium name="The Broad Institute Genome Sequencing Center for Infectious Disease"/>
            <person name="Wu L."/>
            <person name="Ma J."/>
        </authorList>
    </citation>
    <scope>NUCLEOTIDE SEQUENCE [LARGE SCALE GENOMIC DNA]</scope>
    <source>
        <strain evidence="2">DFY28</strain>
    </source>
</reference>
<name>A0ABW1QXU2_9ACTN</name>
<comment type="caution">
    <text evidence="1">The sequence shown here is derived from an EMBL/GenBank/DDBJ whole genome shotgun (WGS) entry which is preliminary data.</text>
</comment>
<dbReference type="RefSeq" id="WP_128220041.1">
    <property type="nucleotide sequence ID" value="NZ_CP034929.1"/>
</dbReference>
<protein>
    <submittedName>
        <fullName evidence="1">Uncharacterized protein</fullName>
    </submittedName>
</protein>
<dbReference type="EMBL" id="JBHSQI010000004">
    <property type="protein sequence ID" value="MFC6153662.1"/>
    <property type="molecule type" value="Genomic_DNA"/>
</dbReference>
<gene>
    <name evidence="1" type="ORF">ACFPWU_08305</name>
</gene>
<sequence>MASREARQTAALVSLLKALPEAQLLDVLKGVDVALPAPKSAGPKDTRSCTICSLPYPLHMQRWGNDHKWSPAERRAAVVVR</sequence>
<dbReference type="Proteomes" id="UP001596098">
    <property type="component" value="Unassembled WGS sequence"/>
</dbReference>